<accession>A0A378JNH1</accession>
<evidence type="ECO:0000256" key="1">
    <source>
        <dbReference type="SAM" id="Coils"/>
    </source>
</evidence>
<keyword evidence="2" id="KW-1133">Transmembrane helix</keyword>
<organism evidence="3 4">
    <name type="scientific">Legionella busanensis</name>
    <dbReference type="NCBI Taxonomy" id="190655"/>
    <lineage>
        <taxon>Bacteria</taxon>
        <taxon>Pseudomonadati</taxon>
        <taxon>Pseudomonadota</taxon>
        <taxon>Gammaproteobacteria</taxon>
        <taxon>Legionellales</taxon>
        <taxon>Legionellaceae</taxon>
        <taxon>Legionella</taxon>
    </lineage>
</organism>
<keyword evidence="1" id="KW-0175">Coiled coil</keyword>
<gene>
    <name evidence="3" type="ORF">NCTC13316_03052</name>
</gene>
<feature type="transmembrane region" description="Helical" evidence="2">
    <location>
        <begin position="372"/>
        <end position="394"/>
    </location>
</feature>
<dbReference type="RefSeq" id="WP_115332444.1">
    <property type="nucleotide sequence ID" value="NZ_CAAAHP010000003.1"/>
</dbReference>
<dbReference type="Proteomes" id="UP000254794">
    <property type="component" value="Unassembled WGS sequence"/>
</dbReference>
<feature type="transmembrane region" description="Helical" evidence="2">
    <location>
        <begin position="463"/>
        <end position="490"/>
    </location>
</feature>
<name>A0A378JNH1_9GAMM</name>
<dbReference type="OrthoDB" id="5652260at2"/>
<evidence type="ECO:0000313" key="4">
    <source>
        <dbReference type="Proteomes" id="UP000254794"/>
    </source>
</evidence>
<keyword evidence="4" id="KW-1185">Reference proteome</keyword>
<dbReference type="EMBL" id="UGOD01000001">
    <property type="protein sequence ID" value="STX52926.1"/>
    <property type="molecule type" value="Genomic_DNA"/>
</dbReference>
<reference evidence="3 4" key="1">
    <citation type="submission" date="2018-06" db="EMBL/GenBank/DDBJ databases">
        <authorList>
            <consortium name="Pathogen Informatics"/>
            <person name="Doyle S."/>
        </authorList>
    </citation>
    <scope>NUCLEOTIDE SEQUENCE [LARGE SCALE GENOMIC DNA]</scope>
    <source>
        <strain evidence="3 4">NCTC13316</strain>
    </source>
</reference>
<protein>
    <submittedName>
        <fullName evidence="3">Coiled-coil protein</fullName>
    </submittedName>
</protein>
<proteinExistence type="predicted"/>
<dbReference type="AlphaFoldDB" id="A0A378JNH1"/>
<feature type="transmembrane region" description="Helical" evidence="2">
    <location>
        <begin position="283"/>
        <end position="308"/>
    </location>
</feature>
<keyword evidence="2" id="KW-0812">Transmembrane</keyword>
<keyword evidence="2" id="KW-0472">Membrane</keyword>
<evidence type="ECO:0000256" key="2">
    <source>
        <dbReference type="SAM" id="Phobius"/>
    </source>
</evidence>
<sequence>MPFSTKYRAFRDDKYSFFQNTSQNASNNSIEMIDIQAKEKNFKFLSENKGLIEQEFSQLYASLSKHKEKQEEFWLYCYYCCSMLETYYLDYDQPAKVVEYSNLRKKIWQELEKHREYPNKKQPVAAGFIKKLGQKVGDDLKDIATSVKHASKLRNEVGLLNMGRMYWTFCRLTLTNSFQHLAKNTHWLEQLSKWINKPIDAEKIVKQLETPNDILRAFSVGFFAARFIINAGIVLKHTFSPTDSEKELSKWERFSKEISKRHAEFLNDIVWATVNGVTNYAEFFHISATAAGWITAGFLMFDVGLLLWRHHLAEQEYLLKKSEYQEELKHYEQLLVNTTNKAEILKLQQHCDLIKEQQKELELNWKVNSATFLFNIAAALLLAAGFSAAMIVGFPVLVPLSYAVCTIAVTMYLSAPVYSQYKDKKLRLTQAKVDNASEKDMALALQEFQAARQEFILTMVKNAVLPGIMIATFAICWEAALVLTAVYLTYKLYEAYEKHKANKPQVKMVEFAGDSELEKNKVIQEPEEDEGIGSYLSCCPA</sequence>
<evidence type="ECO:0000313" key="3">
    <source>
        <dbReference type="EMBL" id="STX52926.1"/>
    </source>
</evidence>
<feature type="coiled-coil region" evidence="1">
    <location>
        <begin position="314"/>
        <end position="364"/>
    </location>
</feature>